<evidence type="ECO:0000256" key="2">
    <source>
        <dbReference type="ARBA" id="ARBA00001946"/>
    </source>
</evidence>
<reference evidence="14 15" key="1">
    <citation type="submission" date="2017-09" db="EMBL/GenBank/DDBJ databases">
        <title>Depth-based differentiation of microbial function through sediment-hosted aquifers and enrichment of novel symbionts in the deep terrestrial subsurface.</title>
        <authorList>
            <person name="Probst A.J."/>
            <person name="Ladd B."/>
            <person name="Jarett J.K."/>
            <person name="Geller-Mcgrath D.E."/>
            <person name="Sieber C.M."/>
            <person name="Emerson J.B."/>
            <person name="Anantharaman K."/>
            <person name="Thomas B.C."/>
            <person name="Malmstrom R."/>
            <person name="Stieglmeier M."/>
            <person name="Klingl A."/>
            <person name="Woyke T."/>
            <person name="Ryan C.M."/>
            <person name="Banfield J.F."/>
        </authorList>
    </citation>
    <scope>NUCLEOTIDE SEQUENCE [LARGE SCALE GENOMIC DNA]</scope>
    <source>
        <strain evidence="14">CG11_big_fil_rev_8_21_14_0_20_40_24</strain>
    </source>
</reference>
<dbReference type="InterPro" id="IPR013506">
    <property type="entry name" value="Topo_IIA_bsu_dom2"/>
</dbReference>
<dbReference type="PANTHER" id="PTHR45866:SF1">
    <property type="entry name" value="DNA GYRASE SUBUNIT B, MITOCHONDRIAL"/>
    <property type="match status" value="1"/>
</dbReference>
<dbReference type="PRINTS" id="PR01159">
    <property type="entry name" value="DNAGYRASEB"/>
</dbReference>
<dbReference type="InterPro" id="IPR000565">
    <property type="entry name" value="Topo_IIA_B"/>
</dbReference>
<dbReference type="GO" id="GO:0006265">
    <property type="term" value="P:DNA topological change"/>
    <property type="evidence" value="ECO:0007669"/>
    <property type="project" value="InterPro"/>
</dbReference>
<dbReference type="Pfam" id="PF00986">
    <property type="entry name" value="DNA_gyraseB_C"/>
    <property type="match status" value="1"/>
</dbReference>
<comment type="caution">
    <text evidence="14">The sequence shown here is derived from an EMBL/GenBank/DDBJ whole genome shotgun (WGS) entry which is preliminary data.</text>
</comment>
<dbReference type="Pfam" id="PF00204">
    <property type="entry name" value="DNA_gyraseB"/>
    <property type="match status" value="1"/>
</dbReference>
<dbReference type="FunFam" id="3.30.230.10:FF:000005">
    <property type="entry name" value="DNA gyrase subunit B"/>
    <property type="match status" value="1"/>
</dbReference>
<keyword evidence="11 14" id="KW-0413">Isomerase</keyword>
<dbReference type="CDD" id="cd00822">
    <property type="entry name" value="TopoII_Trans_DNA_gyrase"/>
    <property type="match status" value="1"/>
</dbReference>
<comment type="similarity">
    <text evidence="3">Belongs to the type II topoisomerase GyrB family.</text>
</comment>
<evidence type="ECO:0000256" key="10">
    <source>
        <dbReference type="ARBA" id="ARBA00023125"/>
    </source>
</evidence>
<comment type="cofactor">
    <cofactor evidence="2">
        <name>Mg(2+)</name>
        <dbReference type="ChEBI" id="CHEBI:18420"/>
    </cofactor>
</comment>
<dbReference type="Gene3D" id="3.30.565.10">
    <property type="entry name" value="Histidine kinase-like ATPase, C-terminal domain"/>
    <property type="match status" value="1"/>
</dbReference>
<evidence type="ECO:0000256" key="4">
    <source>
        <dbReference type="ARBA" id="ARBA00012895"/>
    </source>
</evidence>
<gene>
    <name evidence="14" type="ORF">COV95_01805</name>
</gene>
<dbReference type="Pfam" id="PF01751">
    <property type="entry name" value="Toprim"/>
    <property type="match status" value="1"/>
</dbReference>
<feature type="compositionally biased region" description="Acidic residues" evidence="12">
    <location>
        <begin position="595"/>
        <end position="616"/>
    </location>
</feature>
<dbReference type="InterPro" id="IPR014721">
    <property type="entry name" value="Ribsml_uS5_D2-typ_fold_subgr"/>
</dbReference>
<proteinExistence type="inferred from homology"/>
<dbReference type="InterPro" id="IPR018522">
    <property type="entry name" value="TopoIIA_CS"/>
</dbReference>
<dbReference type="PRINTS" id="PR00418">
    <property type="entry name" value="TPI2FAMILY"/>
</dbReference>
<keyword evidence="9" id="KW-0799">Topoisomerase</keyword>
<dbReference type="SMART" id="SM00387">
    <property type="entry name" value="HATPase_c"/>
    <property type="match status" value="1"/>
</dbReference>
<dbReference type="InterPro" id="IPR013760">
    <property type="entry name" value="Topo_IIA-like_dom_sf"/>
</dbReference>
<feature type="region of interest" description="Disordered" evidence="12">
    <location>
        <begin position="595"/>
        <end position="620"/>
    </location>
</feature>
<dbReference type="CDD" id="cd16928">
    <property type="entry name" value="HATPase_GyrB-like"/>
    <property type="match status" value="1"/>
</dbReference>
<protein>
    <recommendedName>
        <fullName evidence="4">DNA topoisomerase (ATP-hydrolyzing)</fullName>
        <ecNumber evidence="4">5.6.2.2</ecNumber>
    </recommendedName>
</protein>
<keyword evidence="10" id="KW-0238">DNA-binding</keyword>
<dbReference type="InterPro" id="IPR020568">
    <property type="entry name" value="Ribosomal_Su5_D2-typ_SF"/>
</dbReference>
<dbReference type="PANTHER" id="PTHR45866">
    <property type="entry name" value="DNA GYRASE/TOPOISOMERASE SUBUNIT B"/>
    <property type="match status" value="1"/>
</dbReference>
<dbReference type="Pfam" id="PF02518">
    <property type="entry name" value="HATPase_c"/>
    <property type="match status" value="1"/>
</dbReference>
<dbReference type="Gene3D" id="3.30.230.10">
    <property type="match status" value="1"/>
</dbReference>
<evidence type="ECO:0000256" key="8">
    <source>
        <dbReference type="ARBA" id="ARBA00022842"/>
    </source>
</evidence>
<dbReference type="PROSITE" id="PS00177">
    <property type="entry name" value="TOPOISOMERASE_II"/>
    <property type="match status" value="1"/>
</dbReference>
<evidence type="ECO:0000256" key="7">
    <source>
        <dbReference type="ARBA" id="ARBA00022840"/>
    </source>
</evidence>
<evidence type="ECO:0000313" key="15">
    <source>
        <dbReference type="Proteomes" id="UP000229834"/>
    </source>
</evidence>
<keyword evidence="5" id="KW-0479">Metal-binding</keyword>
<dbReference type="GO" id="GO:0003677">
    <property type="term" value="F:DNA binding"/>
    <property type="evidence" value="ECO:0007669"/>
    <property type="project" value="UniProtKB-KW"/>
</dbReference>
<name>A0A2H0K6K8_9BACT</name>
<dbReference type="SMART" id="SM00433">
    <property type="entry name" value="TOP2c"/>
    <property type="match status" value="1"/>
</dbReference>
<dbReference type="PROSITE" id="PS50880">
    <property type="entry name" value="TOPRIM"/>
    <property type="match status" value="1"/>
</dbReference>
<dbReference type="GO" id="GO:0005524">
    <property type="term" value="F:ATP binding"/>
    <property type="evidence" value="ECO:0007669"/>
    <property type="project" value="UniProtKB-KW"/>
</dbReference>
<dbReference type="InterPro" id="IPR013759">
    <property type="entry name" value="Topo_IIA_B_C"/>
</dbReference>
<evidence type="ECO:0000256" key="9">
    <source>
        <dbReference type="ARBA" id="ARBA00023029"/>
    </source>
</evidence>
<dbReference type="GO" id="GO:0003918">
    <property type="term" value="F:DNA topoisomerase type II (double strand cut, ATP-hydrolyzing) activity"/>
    <property type="evidence" value="ECO:0007669"/>
    <property type="project" value="UniProtKB-EC"/>
</dbReference>
<dbReference type="FunFam" id="3.40.50.670:FF:000001">
    <property type="entry name" value="DNA topoisomerase 2"/>
    <property type="match status" value="1"/>
</dbReference>
<evidence type="ECO:0000256" key="5">
    <source>
        <dbReference type="ARBA" id="ARBA00022723"/>
    </source>
</evidence>
<dbReference type="SUPFAM" id="SSF56719">
    <property type="entry name" value="Type II DNA topoisomerase"/>
    <property type="match status" value="1"/>
</dbReference>
<evidence type="ECO:0000256" key="3">
    <source>
        <dbReference type="ARBA" id="ARBA00010708"/>
    </source>
</evidence>
<evidence type="ECO:0000256" key="1">
    <source>
        <dbReference type="ARBA" id="ARBA00000185"/>
    </source>
</evidence>
<sequence>MAKDKGKKAEKEYTNRGYSASDITILEGLEPVRKRPGMYIGTTGPDGLHHLVWEIFDNSRDEAMGGFANDVEVVLLPGNRIRVADNGRGIPVDTHKQTKVSALETIMTTLHAGGKFGGEGYKVSGGLHGVGSSVVNALSVFMKVEVHRDGGKFIQEYSRGKKKGSVKKIGASKLNGTIVVFEPDVEIFPDIKFEYSRIVNHLRQQAYLVNGMKVSVIDARTYEGPIKDDGVFFFRELNIDTPSMSFYFEGGLLSLVKFYNQTQKLIHKNIFYIEKKSNDYESVEIALQYVDDISSRIVPFANNIYNSEGGTHVTGFKTALTRTLNNYMRKSGLVKDSDENFTGDDVLEGLTAVISIKIKEVQFEGQTKAKLGTVEARGIVESAFGEGFEAFLEENPDDAKAIAGKVILAFRARKAAKAAKDSVLRKGALEGMTLPGKLADCQSRSAEESELFIVEGDSAGGTAKMGRDRRTQAILPLRGKILNIERARLDKMLASEQIKNLVVALGTAIGDTFEIAKLRYHKIIIATDADVDGAHIRTLLLTLLYRFFRPLIDGGHVYIAQPPLYKIKKGKEIFYSFSEEEKNKIVGDYAEIEGDEGAEDEVSEQDELEEEKEEDEGVKNPKIKSKNLKISIQRYKGLGEMNAEELWETTMDPSKRVLKQVAVEDAQEADKTFDILMGTDVPARKSFIQSNAKMANLDI</sequence>
<dbReference type="EC" id="5.6.2.2" evidence="4"/>
<dbReference type="InterPro" id="IPR002288">
    <property type="entry name" value="DNA_gyrase_B_C"/>
</dbReference>
<dbReference type="InterPro" id="IPR003594">
    <property type="entry name" value="HATPase_dom"/>
</dbReference>
<evidence type="ECO:0000256" key="11">
    <source>
        <dbReference type="ARBA" id="ARBA00023235"/>
    </source>
</evidence>
<keyword evidence="7" id="KW-0067">ATP-binding</keyword>
<dbReference type="GO" id="GO:0046872">
    <property type="term" value="F:metal ion binding"/>
    <property type="evidence" value="ECO:0007669"/>
    <property type="project" value="UniProtKB-KW"/>
</dbReference>
<comment type="catalytic activity">
    <reaction evidence="1">
        <text>ATP-dependent breakage, passage and rejoining of double-stranded DNA.</text>
        <dbReference type="EC" id="5.6.2.2"/>
    </reaction>
</comment>
<keyword evidence="6" id="KW-0547">Nucleotide-binding</keyword>
<dbReference type="EMBL" id="PCVC01000053">
    <property type="protein sequence ID" value="PIQ66865.1"/>
    <property type="molecule type" value="Genomic_DNA"/>
</dbReference>
<organism evidence="14 15">
    <name type="scientific">Candidatus Zambryskibacteria bacterium CG11_big_fil_rev_8_21_14_0_20_40_24</name>
    <dbReference type="NCBI Taxonomy" id="1975116"/>
    <lineage>
        <taxon>Bacteria</taxon>
        <taxon>Candidatus Zambryskiibacteriota</taxon>
    </lineage>
</organism>
<evidence type="ECO:0000256" key="12">
    <source>
        <dbReference type="SAM" id="MobiDB-lite"/>
    </source>
</evidence>
<dbReference type="AlphaFoldDB" id="A0A2H0K6K8"/>
<feature type="domain" description="Toprim" evidence="13">
    <location>
        <begin position="449"/>
        <end position="563"/>
    </location>
</feature>
<dbReference type="SUPFAM" id="SSF54211">
    <property type="entry name" value="Ribosomal protein S5 domain 2-like"/>
    <property type="match status" value="1"/>
</dbReference>
<evidence type="ECO:0000313" key="14">
    <source>
        <dbReference type="EMBL" id="PIQ66865.1"/>
    </source>
</evidence>
<dbReference type="SUPFAM" id="SSF55874">
    <property type="entry name" value="ATPase domain of HSP90 chaperone/DNA topoisomerase II/histidine kinase"/>
    <property type="match status" value="1"/>
</dbReference>
<dbReference type="Proteomes" id="UP000229834">
    <property type="component" value="Unassembled WGS sequence"/>
</dbReference>
<dbReference type="NCBIfam" id="NF004189">
    <property type="entry name" value="PRK05644.1"/>
    <property type="match status" value="1"/>
</dbReference>
<accession>A0A2H0K6K8</accession>
<dbReference type="InterPro" id="IPR036890">
    <property type="entry name" value="HATPase_C_sf"/>
</dbReference>
<dbReference type="InterPro" id="IPR006171">
    <property type="entry name" value="TOPRIM_dom"/>
</dbReference>
<keyword evidence="8" id="KW-0460">Magnesium</keyword>
<evidence type="ECO:0000256" key="6">
    <source>
        <dbReference type="ARBA" id="ARBA00022741"/>
    </source>
</evidence>
<dbReference type="Gene3D" id="3.40.50.670">
    <property type="match status" value="1"/>
</dbReference>
<evidence type="ECO:0000259" key="13">
    <source>
        <dbReference type="PROSITE" id="PS50880"/>
    </source>
</evidence>
<dbReference type="InterPro" id="IPR001241">
    <property type="entry name" value="Topo_IIA"/>
</dbReference>